<feature type="chain" id="PRO_5002430084" evidence="1">
    <location>
        <begin position="22"/>
        <end position="169"/>
    </location>
</feature>
<gene>
    <name evidence="2" type="ORF">FPE01S_02_01010</name>
</gene>
<name>A0A0E9N048_9BACT</name>
<dbReference type="EMBL" id="BBWV01000002">
    <property type="protein sequence ID" value="GAO42996.1"/>
    <property type="molecule type" value="Genomic_DNA"/>
</dbReference>
<reference evidence="2 3" key="1">
    <citation type="submission" date="2015-04" db="EMBL/GenBank/DDBJ databases">
        <title>Whole genome shotgun sequence of Flavihumibacter petaseus NBRC 106054.</title>
        <authorList>
            <person name="Miyazawa S."/>
            <person name="Hosoyama A."/>
            <person name="Hashimoto M."/>
            <person name="Noguchi M."/>
            <person name="Tsuchikane K."/>
            <person name="Ohji S."/>
            <person name="Yamazoe A."/>
            <person name="Ichikawa N."/>
            <person name="Kimura A."/>
            <person name="Fujita N."/>
        </authorList>
    </citation>
    <scope>NUCLEOTIDE SEQUENCE [LARGE SCALE GENOMIC DNA]</scope>
    <source>
        <strain evidence="2 3">NBRC 106054</strain>
    </source>
</reference>
<evidence type="ECO:0000313" key="3">
    <source>
        <dbReference type="Proteomes" id="UP000033121"/>
    </source>
</evidence>
<dbReference type="AlphaFoldDB" id="A0A0E9N048"/>
<sequence>MRSFLLCIALLAAFCCFSQQKAPALKSHAGDPVIFVDSVRTSMENMKKVNAEDIARINVYKDSSAVRLLGQEGRYGAVYIETNTFIQTRYWSLFSLISLDYARAVPTPACDTAVAYQLNNTWLTRRPYTDLSALHRDSIHSIKIIDSTTLVAQFRIQDKKHGVMITTRH</sequence>
<dbReference type="Proteomes" id="UP000033121">
    <property type="component" value="Unassembled WGS sequence"/>
</dbReference>
<feature type="signal peptide" evidence="1">
    <location>
        <begin position="1"/>
        <end position="21"/>
    </location>
</feature>
<dbReference type="OrthoDB" id="657433at2"/>
<keyword evidence="3" id="KW-1185">Reference proteome</keyword>
<keyword evidence="1" id="KW-0732">Signal</keyword>
<proteinExistence type="predicted"/>
<organism evidence="2 3">
    <name type="scientific">Flavihumibacter petaseus NBRC 106054</name>
    <dbReference type="NCBI Taxonomy" id="1220578"/>
    <lineage>
        <taxon>Bacteria</taxon>
        <taxon>Pseudomonadati</taxon>
        <taxon>Bacteroidota</taxon>
        <taxon>Chitinophagia</taxon>
        <taxon>Chitinophagales</taxon>
        <taxon>Chitinophagaceae</taxon>
        <taxon>Flavihumibacter</taxon>
    </lineage>
</organism>
<evidence type="ECO:0000313" key="2">
    <source>
        <dbReference type="EMBL" id="GAO42996.1"/>
    </source>
</evidence>
<dbReference type="RefSeq" id="WP_046368950.1">
    <property type="nucleotide sequence ID" value="NZ_BBWV01000002.1"/>
</dbReference>
<comment type="caution">
    <text evidence="2">The sequence shown here is derived from an EMBL/GenBank/DDBJ whole genome shotgun (WGS) entry which is preliminary data.</text>
</comment>
<protein>
    <submittedName>
        <fullName evidence="2">Uncharacterized protein</fullName>
    </submittedName>
</protein>
<dbReference type="STRING" id="1220578.FPE01S_02_01010"/>
<evidence type="ECO:0000256" key="1">
    <source>
        <dbReference type="SAM" id="SignalP"/>
    </source>
</evidence>
<accession>A0A0E9N048</accession>